<keyword evidence="2" id="KW-1185">Reference proteome</keyword>
<dbReference type="AlphaFoldDB" id="A0AAD4L6V6"/>
<reference evidence="1" key="1">
    <citation type="submission" date="2022-01" db="EMBL/GenBank/DDBJ databases">
        <title>Comparative genomics reveals a dynamic genome evolution in the ectomycorrhizal milk-cap (Lactarius) mushrooms.</title>
        <authorList>
            <consortium name="DOE Joint Genome Institute"/>
            <person name="Lebreton A."/>
            <person name="Tang N."/>
            <person name="Kuo A."/>
            <person name="LaButti K."/>
            <person name="Drula E."/>
            <person name="Barry K."/>
            <person name="Clum A."/>
            <person name="Lipzen A."/>
            <person name="Mousain D."/>
            <person name="Ng V."/>
            <person name="Wang R."/>
            <person name="Wang X."/>
            <person name="Dai Y."/>
            <person name="Henrissat B."/>
            <person name="Grigoriev I.V."/>
            <person name="Guerin-Laguette A."/>
            <person name="Yu F."/>
            <person name="Martin F.M."/>
        </authorList>
    </citation>
    <scope>NUCLEOTIDE SEQUENCE</scope>
    <source>
        <strain evidence="1">QP</strain>
    </source>
</reference>
<sequence>MEAWCCDICRGANGGWTLGMRGSLMNRREWNLGALDPTESFVQCVGDSTNLKSSDGHPASPQVMILGFEFQAPRTLWSSSRVTLGLARHIRDTQAMVIHRRTPHNIPTVPYMVSGYVWQRWPRWRITSTFVAVSPLHGHLIDTPYVNIERKFFLPRASPPEVYDTLVQVSCYKLLVTGYLNGSLGPNPNLQRDFPLIPWKGEIAVLFIGKRKPYVSRAPPQSLVHFAITQYMEVCIAHVEVGSPFPSYIKSIWPGHGVSGRGVSAFANIVCNYSRCTTMEIMRVQLKGQQPAKAL</sequence>
<protein>
    <submittedName>
        <fullName evidence="1">Uncharacterized protein</fullName>
    </submittedName>
</protein>
<name>A0AAD4L6V6_9AGAM</name>
<evidence type="ECO:0000313" key="2">
    <source>
        <dbReference type="Proteomes" id="UP001201163"/>
    </source>
</evidence>
<evidence type="ECO:0000313" key="1">
    <source>
        <dbReference type="EMBL" id="KAH8976617.1"/>
    </source>
</evidence>
<organism evidence="1 2">
    <name type="scientific">Lactarius akahatsu</name>
    <dbReference type="NCBI Taxonomy" id="416441"/>
    <lineage>
        <taxon>Eukaryota</taxon>
        <taxon>Fungi</taxon>
        <taxon>Dikarya</taxon>
        <taxon>Basidiomycota</taxon>
        <taxon>Agaricomycotina</taxon>
        <taxon>Agaricomycetes</taxon>
        <taxon>Russulales</taxon>
        <taxon>Russulaceae</taxon>
        <taxon>Lactarius</taxon>
    </lineage>
</organism>
<proteinExistence type="predicted"/>
<accession>A0AAD4L6V6</accession>
<gene>
    <name evidence="1" type="ORF">EDB92DRAFT_1823615</name>
</gene>
<dbReference type="EMBL" id="JAKELL010000528">
    <property type="protein sequence ID" value="KAH8976617.1"/>
    <property type="molecule type" value="Genomic_DNA"/>
</dbReference>
<comment type="caution">
    <text evidence="1">The sequence shown here is derived from an EMBL/GenBank/DDBJ whole genome shotgun (WGS) entry which is preliminary data.</text>
</comment>
<dbReference type="Proteomes" id="UP001201163">
    <property type="component" value="Unassembled WGS sequence"/>
</dbReference>